<keyword evidence="5" id="KW-0720">Serine protease</keyword>
<dbReference type="InterPro" id="IPR050430">
    <property type="entry name" value="Peptidase_S1"/>
</dbReference>
<dbReference type="SMART" id="SM00020">
    <property type="entry name" value="Tryp_SPc"/>
    <property type="match status" value="1"/>
</dbReference>
<dbReference type="PROSITE" id="PS00134">
    <property type="entry name" value="TRYPSIN_HIS"/>
    <property type="match status" value="1"/>
</dbReference>
<protein>
    <submittedName>
        <fullName evidence="9">Trypsin-like serine protease</fullName>
    </submittedName>
</protein>
<dbReference type="PROSITE" id="PS50240">
    <property type="entry name" value="TRYPSIN_DOM"/>
    <property type="match status" value="1"/>
</dbReference>
<sequence>MPSILSLILLLLLLLTITSSTVAVQQQQQHQLRRRRRRVETGEVKEPDQKEHYNNANNATIIDDNIKRNRIVGGQNVNFDPDTNTNRYPWFARVIGIKPDGGLDACGGSLIGSDLVLTAAHCTTPTKVYLGVYDLDNKPYDGIDVIANVRHPLYGTGSYSIDYDIMISQLATPVPSTMAQPIRLNFDQNYPNEDTDNGLDLTMLGFGSIIGGKETGQGNPNPPNEQSSLLQKANTNYVPLSTCAISKDPDTGIVYGVDYPERTSVKENWFCTLDDETATCYGDSGGPIIEENYFNFNNDNNQDTDQDTDDLLLAVISGSSGYCGNKYLPLWNSRISFHKEWILYWGCQLSGGIGSNNAPKEWNCTNDDNDRNNDIGSITISKSNVPIDNNVYYNNNLDDDELDTNGNGDTTDAPIIETITAMPSSQPATVTATPVTDAPTAAIATTDEPTLSPTKPAIMTNNPTTIAPTTAAPTAALTLSPTAVVTVTATVTPTTTTPTTTPTTAGPTNSPPTTKEPTLRPKLPPTLKPNPFPIPAPSSSNTSPSPQDDDDDDNEGSDDNDKDTLFVCPICGNDELMISNDDAIVFVPVVGQKTCLELETRALQGKIDQGGECESIQIMVPFVCDCISLKKDKPIPVPIQPILPVPTLKPAGNPPAPTIPTCDALAKYNNDDNDINMIDNVIIDFYFNNSSAQYIGWYITDSPKEECFRIGTPSGNYYGRTKQVSLPSTLIENVDYKFVLQVAAVNVNNNNDDDENENQQPPIIVSGSYNISVGDSLLVSSGNVIFNDGDTTIFTTPSQQL</sequence>
<comment type="similarity">
    <text evidence="1">Belongs to the peptidase S1 family.</text>
</comment>
<keyword evidence="4" id="KW-0325">Glycoprotein</keyword>
<feature type="compositionally biased region" description="Pro residues" evidence="6">
    <location>
        <begin position="522"/>
        <end position="536"/>
    </location>
</feature>
<dbReference type="InterPro" id="IPR001314">
    <property type="entry name" value="Peptidase_S1A"/>
</dbReference>
<feature type="region of interest" description="Disordered" evidence="6">
    <location>
        <begin position="491"/>
        <end position="562"/>
    </location>
</feature>
<evidence type="ECO:0000256" key="5">
    <source>
        <dbReference type="RuleBase" id="RU363034"/>
    </source>
</evidence>
<keyword evidence="10" id="KW-1185">Reference proteome</keyword>
<dbReference type="PROSITE" id="PS00135">
    <property type="entry name" value="TRYPSIN_SER"/>
    <property type="match status" value="1"/>
</dbReference>
<evidence type="ECO:0000259" key="8">
    <source>
        <dbReference type="PROSITE" id="PS50240"/>
    </source>
</evidence>
<dbReference type="PRINTS" id="PR00722">
    <property type="entry name" value="CHYMOTRYPSIN"/>
</dbReference>
<evidence type="ECO:0000313" key="10">
    <source>
        <dbReference type="Proteomes" id="UP000095751"/>
    </source>
</evidence>
<dbReference type="InterPro" id="IPR018114">
    <property type="entry name" value="TRYPSIN_HIS"/>
</dbReference>
<dbReference type="OrthoDB" id="10061449at2759"/>
<reference evidence="9 10" key="1">
    <citation type="submission" date="2016-09" db="EMBL/GenBank/DDBJ databases">
        <title>Extensive genetic diversity and differential bi-allelic expression allows diatom success in the polar Southern Ocean.</title>
        <authorList>
            <consortium name="DOE Joint Genome Institute"/>
            <person name="Mock T."/>
            <person name="Otillar R.P."/>
            <person name="Strauss J."/>
            <person name="Dupont C."/>
            <person name="Frickenhaus S."/>
            <person name="Maumus F."/>
            <person name="Mcmullan M."/>
            <person name="Sanges R."/>
            <person name="Schmutz J."/>
            <person name="Toseland A."/>
            <person name="Valas R."/>
            <person name="Veluchamy A."/>
            <person name="Ward B.J."/>
            <person name="Allen A."/>
            <person name="Barry K."/>
            <person name="Falciatore A."/>
            <person name="Ferrante M."/>
            <person name="Fortunato A.E."/>
            <person name="Gloeckner G."/>
            <person name="Gruber A."/>
            <person name="Hipkin R."/>
            <person name="Janech M."/>
            <person name="Kroth P."/>
            <person name="Leese F."/>
            <person name="Lindquist E."/>
            <person name="Lyon B.R."/>
            <person name="Martin J."/>
            <person name="Mayer C."/>
            <person name="Parker M."/>
            <person name="Quesneville H."/>
            <person name="Raymond J."/>
            <person name="Uhlig C."/>
            <person name="Valentin K.U."/>
            <person name="Worden A.Z."/>
            <person name="Armbrust E.V."/>
            <person name="Bowler C."/>
            <person name="Green B."/>
            <person name="Moulton V."/>
            <person name="Van Oosterhout C."/>
            <person name="Grigoriev I."/>
        </authorList>
    </citation>
    <scope>NUCLEOTIDE SEQUENCE [LARGE SCALE GENOMIC DNA]</scope>
    <source>
        <strain evidence="9 10">CCMP1102</strain>
    </source>
</reference>
<dbReference type="Proteomes" id="UP000095751">
    <property type="component" value="Unassembled WGS sequence"/>
</dbReference>
<dbReference type="Gene3D" id="2.40.10.10">
    <property type="entry name" value="Trypsin-like serine proteases"/>
    <property type="match status" value="1"/>
</dbReference>
<dbReference type="InParanoid" id="A0A1E7F1F0"/>
<dbReference type="GO" id="GO:0004252">
    <property type="term" value="F:serine-type endopeptidase activity"/>
    <property type="evidence" value="ECO:0007669"/>
    <property type="project" value="InterPro"/>
</dbReference>
<evidence type="ECO:0000256" key="7">
    <source>
        <dbReference type="SAM" id="SignalP"/>
    </source>
</evidence>
<name>A0A1E7F1F0_9STRA</name>
<evidence type="ECO:0000256" key="4">
    <source>
        <dbReference type="ARBA" id="ARBA00023180"/>
    </source>
</evidence>
<dbReference type="InterPro" id="IPR001254">
    <property type="entry name" value="Trypsin_dom"/>
</dbReference>
<dbReference type="Pfam" id="PF00089">
    <property type="entry name" value="Trypsin"/>
    <property type="match status" value="1"/>
</dbReference>
<dbReference type="InterPro" id="IPR043504">
    <property type="entry name" value="Peptidase_S1_PA_chymotrypsin"/>
</dbReference>
<keyword evidence="5" id="KW-0378">Hydrolase</keyword>
<dbReference type="EMBL" id="KV784366">
    <property type="protein sequence ID" value="OEU12010.1"/>
    <property type="molecule type" value="Genomic_DNA"/>
</dbReference>
<evidence type="ECO:0000256" key="2">
    <source>
        <dbReference type="ARBA" id="ARBA00023026"/>
    </source>
</evidence>
<feature type="compositionally biased region" description="Acidic residues" evidence="6">
    <location>
        <begin position="547"/>
        <end position="561"/>
    </location>
</feature>
<keyword evidence="5 9" id="KW-0645">Protease</keyword>
<dbReference type="GO" id="GO:0006508">
    <property type="term" value="P:proteolysis"/>
    <property type="evidence" value="ECO:0007669"/>
    <property type="project" value="UniProtKB-KW"/>
</dbReference>
<dbReference type="PANTHER" id="PTHR24276">
    <property type="entry name" value="POLYSERASE-RELATED"/>
    <property type="match status" value="1"/>
</dbReference>
<keyword evidence="7" id="KW-0732">Signal</keyword>
<proteinExistence type="inferred from homology"/>
<organism evidence="9 10">
    <name type="scientific">Fragilariopsis cylindrus CCMP1102</name>
    <dbReference type="NCBI Taxonomy" id="635003"/>
    <lineage>
        <taxon>Eukaryota</taxon>
        <taxon>Sar</taxon>
        <taxon>Stramenopiles</taxon>
        <taxon>Ochrophyta</taxon>
        <taxon>Bacillariophyta</taxon>
        <taxon>Bacillariophyceae</taxon>
        <taxon>Bacillariophycidae</taxon>
        <taxon>Bacillariales</taxon>
        <taxon>Bacillariaceae</taxon>
        <taxon>Fragilariopsis</taxon>
    </lineage>
</organism>
<gene>
    <name evidence="9" type="ORF">FRACYDRAFT_263370</name>
</gene>
<accession>A0A1E7F1F0</accession>
<dbReference type="AlphaFoldDB" id="A0A1E7F1F0"/>
<evidence type="ECO:0000256" key="6">
    <source>
        <dbReference type="SAM" id="MobiDB-lite"/>
    </source>
</evidence>
<evidence type="ECO:0000313" key="9">
    <source>
        <dbReference type="EMBL" id="OEU12010.1"/>
    </source>
</evidence>
<evidence type="ECO:0000256" key="3">
    <source>
        <dbReference type="ARBA" id="ARBA00023157"/>
    </source>
</evidence>
<feature type="signal peptide" evidence="7">
    <location>
        <begin position="1"/>
        <end position="23"/>
    </location>
</feature>
<dbReference type="KEGG" id="fcy:FRACYDRAFT_263370"/>
<feature type="compositionally biased region" description="Low complexity" evidence="6">
    <location>
        <begin position="491"/>
        <end position="516"/>
    </location>
</feature>
<dbReference type="PANTHER" id="PTHR24276:SF98">
    <property type="entry name" value="FI18310P1-RELATED"/>
    <property type="match status" value="1"/>
</dbReference>
<keyword evidence="3" id="KW-1015">Disulfide bond</keyword>
<feature type="compositionally biased region" description="Low complexity" evidence="6">
    <location>
        <begin position="537"/>
        <end position="546"/>
    </location>
</feature>
<dbReference type="InterPro" id="IPR033116">
    <property type="entry name" value="TRYPSIN_SER"/>
</dbReference>
<feature type="chain" id="PRO_5009192522" evidence="7">
    <location>
        <begin position="24"/>
        <end position="801"/>
    </location>
</feature>
<evidence type="ECO:0000256" key="1">
    <source>
        <dbReference type="ARBA" id="ARBA00007664"/>
    </source>
</evidence>
<keyword evidence="2" id="KW-0843">Virulence</keyword>
<feature type="domain" description="Peptidase S1" evidence="8">
    <location>
        <begin position="71"/>
        <end position="342"/>
    </location>
</feature>
<dbReference type="SUPFAM" id="SSF50494">
    <property type="entry name" value="Trypsin-like serine proteases"/>
    <property type="match status" value="1"/>
</dbReference>
<dbReference type="InterPro" id="IPR009003">
    <property type="entry name" value="Peptidase_S1_PA"/>
</dbReference>